<dbReference type="EMBL" id="WTPX01000205">
    <property type="protein sequence ID" value="NNJ27789.1"/>
    <property type="molecule type" value="Genomic_DNA"/>
</dbReference>
<protein>
    <recommendedName>
        <fullName evidence="6">Alkaline phosphatase</fullName>
    </recommendedName>
</protein>
<proteinExistence type="predicted"/>
<name>A0ABX1VI47_9PLAN</name>
<dbReference type="PANTHER" id="PTHR11596">
    <property type="entry name" value="ALKALINE PHOSPHATASE"/>
    <property type="match status" value="1"/>
</dbReference>
<dbReference type="CDD" id="cd16012">
    <property type="entry name" value="ALP"/>
    <property type="match status" value="1"/>
</dbReference>
<organism evidence="4 5">
    <name type="scientific">Alienimonas chondri</name>
    <dbReference type="NCBI Taxonomy" id="2681879"/>
    <lineage>
        <taxon>Bacteria</taxon>
        <taxon>Pseudomonadati</taxon>
        <taxon>Planctomycetota</taxon>
        <taxon>Planctomycetia</taxon>
        <taxon>Planctomycetales</taxon>
        <taxon>Planctomycetaceae</taxon>
        <taxon>Alienimonas</taxon>
    </lineage>
</organism>
<evidence type="ECO:0000313" key="4">
    <source>
        <dbReference type="EMBL" id="NNJ27789.1"/>
    </source>
</evidence>
<keyword evidence="1" id="KW-0597">Phosphoprotein</keyword>
<evidence type="ECO:0000256" key="2">
    <source>
        <dbReference type="SAM" id="MobiDB-lite"/>
    </source>
</evidence>
<gene>
    <name evidence="4" type="ORF">LzC2_38980</name>
</gene>
<feature type="region of interest" description="Disordered" evidence="2">
    <location>
        <begin position="354"/>
        <end position="375"/>
    </location>
</feature>
<feature type="signal peptide" evidence="3">
    <location>
        <begin position="1"/>
        <end position="29"/>
    </location>
</feature>
<dbReference type="Gene3D" id="3.40.720.10">
    <property type="entry name" value="Alkaline Phosphatase, subunit A"/>
    <property type="match status" value="1"/>
</dbReference>
<evidence type="ECO:0008006" key="6">
    <source>
        <dbReference type="Google" id="ProtNLM"/>
    </source>
</evidence>
<comment type="caution">
    <text evidence="4">The sequence shown here is derived from an EMBL/GenBank/DDBJ whole genome shotgun (WGS) entry which is preliminary data.</text>
</comment>
<evidence type="ECO:0000256" key="1">
    <source>
        <dbReference type="ARBA" id="ARBA00022553"/>
    </source>
</evidence>
<dbReference type="Proteomes" id="UP000609651">
    <property type="component" value="Unassembled WGS sequence"/>
</dbReference>
<dbReference type="InterPro" id="IPR001952">
    <property type="entry name" value="Alkaline_phosphatase"/>
</dbReference>
<accession>A0ABX1VI47</accession>
<dbReference type="SUPFAM" id="SSF53649">
    <property type="entry name" value="Alkaline phosphatase-like"/>
    <property type="match status" value="1"/>
</dbReference>
<keyword evidence="5" id="KW-1185">Reference proteome</keyword>
<sequence>MTHSMSRRRSITPLSFLLSACLAAAPASGGDPIRDLQERAIDRGQSEAAHWGWQPENYSLWGTHSNRLIPVYTYGTANAGAGLDLNDYTGENSLYRDPAKLIRLYGRPPVETYNTEAEYLDQTNLYDLQRAALDAGKKHIFLVVFDGMDWQTTRAAATYNTGRVAYTSGRGTGLHFQDYDANGTSQYGFMVTSPHNDGTDVDVDEQRVLNPGGSTPGGYDPNRAGADPWTPAEGLESPEYLVSGPKAASVKHAYTDSASSAVSMTAGLKTYNNAIGVDAEGRQVETIAHMAQREGYAVGAVSSVPISHATPAAAYAHNVHRNDYQDLTRDLLGLPSISHPERPLPGLDVLIGGGYGTDRDEDDGQGENYVPGNPYLTAEDRRQVDVENGGRYVVAYRTPGVNGAERLAEAADEAASGSKRLLGFYGAEPGGGHLPYRTADGGYDPTVGRKKTAEEYSSRDLMENPTLAQMTRAALTALEGDPEGFWLLVEAGDVDWANHDNNLDNSIGAVNSGDAAVKVVTDWVEQNSNWQESVMIVTADHGHYLVLDRPELLTTQSESAEDAETESAGAE</sequence>
<evidence type="ECO:0000256" key="3">
    <source>
        <dbReference type="SAM" id="SignalP"/>
    </source>
</evidence>
<reference evidence="4 5" key="1">
    <citation type="journal article" date="2020" name="Syst. Appl. Microbiol.">
        <title>Alienimonas chondri sp. nov., a novel planctomycete isolated from the biofilm of the red alga Chondrus crispus.</title>
        <authorList>
            <person name="Vitorino I."/>
            <person name="Albuquerque L."/>
            <person name="Wiegand S."/>
            <person name="Kallscheuer N."/>
            <person name="da Costa M.S."/>
            <person name="Lobo-da-Cunha A."/>
            <person name="Jogler C."/>
            <person name="Lage O.M."/>
        </authorList>
    </citation>
    <scope>NUCLEOTIDE SEQUENCE [LARGE SCALE GENOMIC DNA]</scope>
    <source>
        <strain evidence="4 5">LzC2</strain>
    </source>
</reference>
<dbReference type="SMART" id="SM00098">
    <property type="entry name" value="alkPPc"/>
    <property type="match status" value="1"/>
</dbReference>
<dbReference type="InterPro" id="IPR017850">
    <property type="entry name" value="Alkaline_phosphatase_core_sf"/>
</dbReference>
<keyword evidence="3" id="KW-0732">Signal</keyword>
<dbReference type="PROSITE" id="PS51257">
    <property type="entry name" value="PROKAR_LIPOPROTEIN"/>
    <property type="match status" value="1"/>
</dbReference>
<evidence type="ECO:0000313" key="5">
    <source>
        <dbReference type="Proteomes" id="UP000609651"/>
    </source>
</evidence>
<feature type="chain" id="PRO_5045696809" description="Alkaline phosphatase" evidence="3">
    <location>
        <begin position="30"/>
        <end position="571"/>
    </location>
</feature>
<dbReference type="Pfam" id="PF00245">
    <property type="entry name" value="Alk_phosphatase"/>
    <property type="match status" value="2"/>
</dbReference>
<dbReference type="PANTHER" id="PTHR11596:SF5">
    <property type="entry name" value="ALKALINE PHOSPHATASE"/>
    <property type="match status" value="1"/>
</dbReference>